<reference evidence="1" key="1">
    <citation type="submission" date="2021-02" db="EMBL/GenBank/DDBJ databases">
        <authorList>
            <person name="Nowell W R."/>
        </authorList>
    </citation>
    <scope>NUCLEOTIDE SEQUENCE</scope>
</reference>
<dbReference type="EMBL" id="CAJNRF010002091">
    <property type="protein sequence ID" value="CAF2033501.1"/>
    <property type="molecule type" value="Genomic_DNA"/>
</dbReference>
<protein>
    <submittedName>
        <fullName evidence="1">Uncharacterized protein</fullName>
    </submittedName>
</protein>
<sequence>MMTAETMTETFNSLYTKSKRTYKHQKDIHSDIVTVCSNKNSVTFSATNCNDWHRLLLARLKSGVTGKYRTTGKNGTISDIISSTSFEDQNVTLRSYIDESLATTQSRRASVTQSDALKPLDSSIEISMRRDNHYVKNSLSNRSGNTITSLKRRVRKQQMRCTQTQPSFIQETTYQLPSSTNLIFMPYTDQAELPRRYRPKKYSSVVQLPPLINANKAVPTHSHDTQLNIYAY</sequence>
<organism evidence="1 2">
    <name type="scientific">Rotaria magnacalcarata</name>
    <dbReference type="NCBI Taxonomy" id="392030"/>
    <lineage>
        <taxon>Eukaryota</taxon>
        <taxon>Metazoa</taxon>
        <taxon>Spiralia</taxon>
        <taxon>Gnathifera</taxon>
        <taxon>Rotifera</taxon>
        <taxon>Eurotatoria</taxon>
        <taxon>Bdelloidea</taxon>
        <taxon>Philodinida</taxon>
        <taxon>Philodinidae</taxon>
        <taxon>Rotaria</taxon>
    </lineage>
</organism>
<gene>
    <name evidence="1" type="ORF">WKI299_LOCUS7088</name>
</gene>
<name>A0A816NFH1_9BILA</name>
<accession>A0A816NFH1</accession>
<dbReference type="Proteomes" id="UP000663856">
    <property type="component" value="Unassembled WGS sequence"/>
</dbReference>
<evidence type="ECO:0000313" key="2">
    <source>
        <dbReference type="Proteomes" id="UP000663856"/>
    </source>
</evidence>
<proteinExistence type="predicted"/>
<dbReference type="AlphaFoldDB" id="A0A816NFH1"/>
<comment type="caution">
    <text evidence="1">The sequence shown here is derived from an EMBL/GenBank/DDBJ whole genome shotgun (WGS) entry which is preliminary data.</text>
</comment>
<evidence type="ECO:0000313" key="1">
    <source>
        <dbReference type="EMBL" id="CAF2033501.1"/>
    </source>
</evidence>